<evidence type="ECO:0000256" key="2">
    <source>
        <dbReference type="ARBA" id="ARBA00023125"/>
    </source>
</evidence>
<dbReference type="SUPFAM" id="SSF53822">
    <property type="entry name" value="Periplasmic binding protein-like I"/>
    <property type="match status" value="1"/>
</dbReference>
<feature type="domain" description="HTH lacI-type" evidence="5">
    <location>
        <begin position="22"/>
        <end position="76"/>
    </location>
</feature>
<dbReference type="InterPro" id="IPR010982">
    <property type="entry name" value="Lambda_DNA-bd_dom_sf"/>
</dbReference>
<dbReference type="SMART" id="SM00354">
    <property type="entry name" value="HTH_LACI"/>
    <property type="match status" value="1"/>
</dbReference>
<keyword evidence="3" id="KW-0804">Transcription</keyword>
<dbReference type="PANTHER" id="PTHR30146:SF109">
    <property type="entry name" value="HTH-TYPE TRANSCRIPTIONAL REGULATOR GALS"/>
    <property type="match status" value="1"/>
</dbReference>
<dbReference type="Gene3D" id="1.10.260.40">
    <property type="entry name" value="lambda repressor-like DNA-binding domains"/>
    <property type="match status" value="1"/>
</dbReference>
<organism evidence="6 7">
    <name type="scientific">Devosia algicola</name>
    <dbReference type="NCBI Taxonomy" id="3026418"/>
    <lineage>
        <taxon>Bacteria</taxon>
        <taxon>Pseudomonadati</taxon>
        <taxon>Pseudomonadota</taxon>
        <taxon>Alphaproteobacteria</taxon>
        <taxon>Hyphomicrobiales</taxon>
        <taxon>Devosiaceae</taxon>
        <taxon>Devosia</taxon>
    </lineage>
</organism>
<feature type="region of interest" description="Disordered" evidence="4">
    <location>
        <begin position="1"/>
        <end position="21"/>
    </location>
</feature>
<evidence type="ECO:0000313" key="7">
    <source>
        <dbReference type="Proteomes" id="UP001220530"/>
    </source>
</evidence>
<protein>
    <submittedName>
        <fullName evidence="6">LacI family DNA-binding transcriptional regulator</fullName>
    </submittedName>
</protein>
<dbReference type="InterPro" id="IPR028082">
    <property type="entry name" value="Peripla_BP_I"/>
</dbReference>
<reference evidence="6 7" key="1">
    <citation type="submission" date="2023-02" db="EMBL/GenBank/DDBJ databases">
        <title>Devosia algicola sp. nov., isolated from the phycosphere of marine algae.</title>
        <authorList>
            <person name="Kim J.M."/>
            <person name="Lee J.K."/>
            <person name="Choi B.J."/>
            <person name="Bayburt H."/>
            <person name="Jeon C.O."/>
        </authorList>
    </citation>
    <scope>NUCLEOTIDE SEQUENCE [LARGE SCALE GENOMIC DNA]</scope>
    <source>
        <strain evidence="6 7">G20-9</strain>
    </source>
</reference>
<evidence type="ECO:0000256" key="1">
    <source>
        <dbReference type="ARBA" id="ARBA00023015"/>
    </source>
</evidence>
<proteinExistence type="predicted"/>
<dbReference type="Proteomes" id="UP001220530">
    <property type="component" value="Chromosome"/>
</dbReference>
<dbReference type="RefSeq" id="WP_282218556.1">
    <property type="nucleotide sequence ID" value="NZ_CP118246.1"/>
</dbReference>
<evidence type="ECO:0000256" key="4">
    <source>
        <dbReference type="SAM" id="MobiDB-lite"/>
    </source>
</evidence>
<evidence type="ECO:0000313" key="6">
    <source>
        <dbReference type="EMBL" id="WDR02149.1"/>
    </source>
</evidence>
<evidence type="ECO:0000256" key="3">
    <source>
        <dbReference type="ARBA" id="ARBA00023163"/>
    </source>
</evidence>
<keyword evidence="1" id="KW-0805">Transcription regulation</keyword>
<dbReference type="EMBL" id="CP118246">
    <property type="protein sequence ID" value="WDR02149.1"/>
    <property type="molecule type" value="Genomic_DNA"/>
</dbReference>
<dbReference type="Pfam" id="PF00356">
    <property type="entry name" value="LacI"/>
    <property type="match status" value="1"/>
</dbReference>
<name>A0ABY7YLR2_9HYPH</name>
<keyword evidence="2 6" id="KW-0238">DNA-binding</keyword>
<dbReference type="PROSITE" id="PS50932">
    <property type="entry name" value="HTH_LACI_2"/>
    <property type="match status" value="1"/>
</dbReference>
<accession>A0ABY7YLR2</accession>
<sequence length="212" mass="23522">MTEKEVRTVARARRGAKPSGRPTLKTIAQIAGLATTTISRALNNAPELAQETRDRVQKIAAEIGYVPDRTALRLKTGRTNVLSLVLAPDEEIFGFGSSLVNGLSLAMRDTTYHLVVTPHFRNVPPIDPIRHIVHNRLADGVVFSKTEPFDERVQFLQESNFPFVSHGRTQWSEAHAYVDFDNEAYARGAVMRLARRGATKVSIILPDSLAHL</sequence>
<dbReference type="InterPro" id="IPR000843">
    <property type="entry name" value="HTH_LacI"/>
</dbReference>
<dbReference type="CDD" id="cd01392">
    <property type="entry name" value="HTH_LacI"/>
    <property type="match status" value="1"/>
</dbReference>
<keyword evidence="7" id="KW-1185">Reference proteome</keyword>
<dbReference type="SUPFAM" id="SSF47413">
    <property type="entry name" value="lambda repressor-like DNA-binding domains"/>
    <property type="match status" value="1"/>
</dbReference>
<evidence type="ECO:0000259" key="5">
    <source>
        <dbReference type="PROSITE" id="PS50932"/>
    </source>
</evidence>
<dbReference type="GO" id="GO:0003677">
    <property type="term" value="F:DNA binding"/>
    <property type="evidence" value="ECO:0007669"/>
    <property type="project" value="UniProtKB-KW"/>
</dbReference>
<dbReference type="PANTHER" id="PTHR30146">
    <property type="entry name" value="LACI-RELATED TRANSCRIPTIONAL REPRESSOR"/>
    <property type="match status" value="1"/>
</dbReference>
<dbReference type="Gene3D" id="3.40.50.2300">
    <property type="match status" value="2"/>
</dbReference>
<gene>
    <name evidence="6" type="ORF">PSQ19_16030</name>
</gene>